<name>A0AA41DD73_9SPHN</name>
<evidence type="ECO:0000313" key="2">
    <source>
        <dbReference type="EMBL" id="MBN3559394.1"/>
    </source>
</evidence>
<dbReference type="EMBL" id="JAFHKU010000132">
    <property type="protein sequence ID" value="MBN3559394.1"/>
    <property type="molecule type" value="Genomic_DNA"/>
</dbReference>
<gene>
    <name evidence="1" type="ORF">GGQ89_001186</name>
    <name evidence="2" type="ORF">JYA60_14280</name>
</gene>
<dbReference type="Proteomes" id="UP000704529">
    <property type="component" value="Unassembled WGS sequence"/>
</dbReference>
<evidence type="ECO:0000313" key="4">
    <source>
        <dbReference type="Proteomes" id="UP000704529"/>
    </source>
</evidence>
<dbReference type="RefSeq" id="WP_184104850.1">
    <property type="nucleotide sequence ID" value="NZ_JACHNX010000003.1"/>
</dbReference>
<reference evidence="1 3" key="1">
    <citation type="submission" date="2020-08" db="EMBL/GenBank/DDBJ databases">
        <title>Genomic Encyclopedia of Type Strains, Phase IV (KMG-IV): sequencing the most valuable type-strain genomes for metagenomic binning, comparative biology and taxonomic classification.</title>
        <authorList>
            <person name="Goeker M."/>
        </authorList>
    </citation>
    <scope>NUCLEOTIDE SEQUENCE [LARGE SCALE GENOMIC DNA]</scope>
    <source>
        <strain evidence="1 3">DSM 14562</strain>
    </source>
</reference>
<dbReference type="Proteomes" id="UP000584663">
    <property type="component" value="Unassembled WGS sequence"/>
</dbReference>
<reference evidence="2" key="2">
    <citation type="submission" date="2021-01" db="EMBL/GenBank/DDBJ databases">
        <title>Genome Sequencing of Type Strains.</title>
        <authorList>
            <person name="Lemaire J.F."/>
            <person name="Inderbitzin P."/>
            <person name="Collins S.B."/>
            <person name="Wespe N."/>
            <person name="Knight-Connoni V."/>
        </authorList>
    </citation>
    <scope>NUCLEOTIDE SEQUENCE</scope>
    <source>
        <strain evidence="2">DSM 14562</strain>
    </source>
</reference>
<proteinExistence type="predicted"/>
<evidence type="ECO:0000313" key="3">
    <source>
        <dbReference type="Proteomes" id="UP000584663"/>
    </source>
</evidence>
<keyword evidence="3" id="KW-1185">Reference proteome</keyword>
<dbReference type="AlphaFoldDB" id="A0AA41DD73"/>
<dbReference type="EMBL" id="JACHNX010000003">
    <property type="protein sequence ID" value="MBB4608979.1"/>
    <property type="molecule type" value="Genomic_DNA"/>
</dbReference>
<sequence>MTWDGFYAGYMSGLNGQGFAMFVFANGVIVGSDPLGVEFDGTYTTLQDGSLKGDLKVKIPAGGVVIQGATAGPSGMTYHVPLAFAADVFAFDFLKIETPLGPVNLRMKKLREWGDSQ</sequence>
<protein>
    <submittedName>
        <fullName evidence="2">Uncharacterized protein</fullName>
    </submittedName>
</protein>
<evidence type="ECO:0000313" key="1">
    <source>
        <dbReference type="EMBL" id="MBB4608979.1"/>
    </source>
</evidence>
<organism evidence="2 4">
    <name type="scientific">Sphingomonas yabuuchiae</name>
    <dbReference type="NCBI Taxonomy" id="172044"/>
    <lineage>
        <taxon>Bacteria</taxon>
        <taxon>Pseudomonadati</taxon>
        <taxon>Pseudomonadota</taxon>
        <taxon>Alphaproteobacteria</taxon>
        <taxon>Sphingomonadales</taxon>
        <taxon>Sphingomonadaceae</taxon>
        <taxon>Sphingomonas</taxon>
    </lineage>
</organism>
<accession>A0AA41DD73</accession>
<comment type="caution">
    <text evidence="2">The sequence shown here is derived from an EMBL/GenBank/DDBJ whole genome shotgun (WGS) entry which is preliminary data.</text>
</comment>